<protein>
    <recommendedName>
        <fullName evidence="5">Ureidoglycolate lyase</fullName>
        <ecNumber evidence="5">4.3.2.3</ecNumber>
    </recommendedName>
    <alternativeName>
        <fullName evidence="5">Ureidoglycolatase</fullName>
    </alternativeName>
</protein>
<comment type="catalytic activity">
    <reaction evidence="4 5">
        <text>(S)-ureidoglycolate = urea + glyoxylate</text>
        <dbReference type="Rhea" id="RHEA:11304"/>
        <dbReference type="ChEBI" id="CHEBI:16199"/>
        <dbReference type="ChEBI" id="CHEBI:36655"/>
        <dbReference type="ChEBI" id="CHEBI:57296"/>
        <dbReference type="EC" id="4.3.2.3"/>
    </reaction>
</comment>
<organism evidence="6 7">
    <name type="scientific">Brucella ceti str. Cudo</name>
    <dbReference type="NCBI Taxonomy" id="595497"/>
    <lineage>
        <taxon>Bacteria</taxon>
        <taxon>Pseudomonadati</taxon>
        <taxon>Pseudomonadota</taxon>
        <taxon>Alphaproteobacteria</taxon>
        <taxon>Hyphomicrobiales</taxon>
        <taxon>Brucellaceae</taxon>
        <taxon>Brucella/Ochrobactrum group</taxon>
        <taxon>Brucella</taxon>
    </lineage>
</organism>
<dbReference type="HAMAP" id="MF_00616">
    <property type="entry name" value="Ureidogly_lyase"/>
    <property type="match status" value="1"/>
</dbReference>
<keyword evidence="6" id="KW-0378">Hydrolase</keyword>
<keyword evidence="3 5" id="KW-0456">Lyase</keyword>
<evidence type="ECO:0000313" key="6">
    <source>
        <dbReference type="EMBL" id="EEH15714.1"/>
    </source>
</evidence>
<dbReference type="Pfam" id="PF04115">
    <property type="entry name" value="Ureidogly_lyase"/>
    <property type="match status" value="1"/>
</dbReference>
<dbReference type="PANTHER" id="PTHR21221">
    <property type="entry name" value="UREIDOGLYCOLATE HYDROLASE"/>
    <property type="match status" value="1"/>
</dbReference>
<dbReference type="GO" id="GO:0050385">
    <property type="term" value="F:ureidoglycolate lyase activity"/>
    <property type="evidence" value="ECO:0007669"/>
    <property type="project" value="UniProtKB-UniRule"/>
</dbReference>
<name>C0G4P9_9HYPH</name>
<dbReference type="InterPro" id="IPR023525">
    <property type="entry name" value="Ureidogly_lyase_bac"/>
</dbReference>
<dbReference type="GO" id="GO:0006145">
    <property type="term" value="P:purine nucleobase catabolic process"/>
    <property type="evidence" value="ECO:0007669"/>
    <property type="project" value="UniProtKB-UniRule"/>
</dbReference>
<comment type="similarity">
    <text evidence="5">Belongs to the ureidoglycolate lyase family.</text>
</comment>
<accession>C0G4P9</accession>
<dbReference type="UniPathway" id="UPA00395"/>
<evidence type="ECO:0000313" key="7">
    <source>
        <dbReference type="Proteomes" id="UP000003678"/>
    </source>
</evidence>
<evidence type="ECO:0000256" key="2">
    <source>
        <dbReference type="ARBA" id="ARBA00022631"/>
    </source>
</evidence>
<comment type="caution">
    <text evidence="6">The sequence shown here is derived from an EMBL/GenBank/DDBJ whole genome shotgun (WGS) entry which is preliminary data.</text>
</comment>
<dbReference type="GO" id="GO:0004848">
    <property type="term" value="F:ureidoglycolate hydrolase activity"/>
    <property type="evidence" value="ECO:0007669"/>
    <property type="project" value="InterPro"/>
</dbReference>
<evidence type="ECO:0000256" key="3">
    <source>
        <dbReference type="ARBA" id="ARBA00023239"/>
    </source>
</evidence>
<evidence type="ECO:0000256" key="5">
    <source>
        <dbReference type="HAMAP-Rule" id="MF_00616"/>
    </source>
</evidence>
<dbReference type="InterPro" id="IPR024060">
    <property type="entry name" value="Ureidoglycolate_lyase_dom_sf"/>
</dbReference>
<sequence length="182" mass="20461">MSVQRFQTFGEGNVQIETLTVEPLTKEAFAPFGDVIEVEGAQLRLINNGTTERYHDLARVEAAGTQTRVLINIFRGQSFAAPIDIMMMERHPFGSQAFIPLNGRPFLVVVAEDAGAGPARPRAFLARGDQGVNYLRNIWHHPLLALEQKSDFLVVDRAGREDNLEEYFFSDYAYRIETTQTA</sequence>
<dbReference type="EMBL" id="ACJD01000001">
    <property type="protein sequence ID" value="EEH15714.1"/>
    <property type="molecule type" value="Genomic_DNA"/>
</dbReference>
<evidence type="ECO:0000256" key="4">
    <source>
        <dbReference type="ARBA" id="ARBA00047684"/>
    </source>
</evidence>
<dbReference type="NCBIfam" id="NF002953">
    <property type="entry name" value="PRK03606.2-4"/>
    <property type="match status" value="1"/>
</dbReference>
<comment type="function">
    <text evidence="5">Catalyzes the catabolism of the allantoin degradation intermediate (S)-ureidoglycolate, generating urea and glyoxylate. Involved in the utilization of allantoin as nitrogen source.</text>
</comment>
<proteinExistence type="inferred from homology"/>
<dbReference type="InterPro" id="IPR047233">
    <property type="entry name" value="UAH_cupin"/>
</dbReference>
<dbReference type="Proteomes" id="UP000003678">
    <property type="component" value="Unassembled WGS sequence"/>
</dbReference>
<dbReference type="AlphaFoldDB" id="C0G4P9"/>
<comment type="subunit">
    <text evidence="1 5">Homodimer.</text>
</comment>
<evidence type="ECO:0000256" key="1">
    <source>
        <dbReference type="ARBA" id="ARBA00011738"/>
    </source>
</evidence>
<dbReference type="SUPFAM" id="SSF51182">
    <property type="entry name" value="RmlC-like cupins"/>
    <property type="match status" value="1"/>
</dbReference>
<dbReference type="EC" id="4.3.2.3" evidence="5"/>
<dbReference type="InterPro" id="IPR007247">
    <property type="entry name" value="Ureidogly_lyase"/>
</dbReference>
<dbReference type="GO" id="GO:0000256">
    <property type="term" value="P:allantoin catabolic process"/>
    <property type="evidence" value="ECO:0007669"/>
    <property type="project" value="UniProtKB-UniRule"/>
</dbReference>
<dbReference type="NCBIfam" id="NF009932">
    <property type="entry name" value="PRK13395.1"/>
    <property type="match status" value="1"/>
</dbReference>
<reference evidence="6 7" key="1">
    <citation type="submission" date="2009-03" db="EMBL/GenBank/DDBJ databases">
        <authorList>
            <person name="Setubal J.C."/>
            <person name="Boyle S."/>
            <person name="Crasta O.R."/>
            <person name="Gillespie J.J."/>
            <person name="Kenyon R.W."/>
            <person name="Lu J."/>
            <person name="Mane S."/>
            <person name="Nagrani S."/>
            <person name="Shallom J.M."/>
            <person name="Shallom S."/>
            <person name="Shukla M."/>
            <person name="Snyder E.E."/>
            <person name="Sobral B.W."/>
            <person name="Wattam A.R."/>
            <person name="Will R."/>
            <person name="Williams K."/>
            <person name="Yoo H."/>
            <person name="Bruce D.H."/>
            <person name="Detter C."/>
            <person name="Munk C."/>
            <person name="Brettin T.S."/>
            <person name="Ficht T."/>
        </authorList>
    </citation>
    <scope>NUCLEOTIDE SEQUENCE [LARGE SCALE GENOMIC DNA]</scope>
    <source>
        <strain evidence="6 7">Cudo</strain>
    </source>
</reference>
<gene>
    <name evidence="5" type="primary">allA</name>
    <name evidence="6" type="ORF">BCETI_1000675</name>
</gene>
<dbReference type="InterPro" id="IPR011051">
    <property type="entry name" value="RmlC_Cupin_sf"/>
</dbReference>
<comment type="cofactor">
    <cofactor evidence="5">
        <name>Ni(2+)</name>
        <dbReference type="ChEBI" id="CHEBI:49786"/>
    </cofactor>
</comment>
<dbReference type="Gene3D" id="2.60.120.480">
    <property type="entry name" value="Ureidoglycolate hydrolase"/>
    <property type="match status" value="1"/>
</dbReference>
<keyword evidence="2 5" id="KW-0659">Purine metabolism</keyword>
<comment type="pathway">
    <text evidence="5">Nitrogen metabolism; (S)-allantoin degradation.</text>
</comment>
<dbReference type="PANTHER" id="PTHR21221:SF1">
    <property type="entry name" value="UREIDOGLYCOLATE LYASE"/>
    <property type="match status" value="1"/>
</dbReference>
<dbReference type="CDD" id="cd20298">
    <property type="entry name" value="cupin_UAH"/>
    <property type="match status" value="1"/>
</dbReference>